<feature type="region of interest" description="Disordered" evidence="1">
    <location>
        <begin position="114"/>
        <end position="144"/>
    </location>
</feature>
<sequence>MGLFSKKKDKEAVDKDLKLEKQAELHDPILKAVHERQPFEEMTSDPATEAITPSGALRDVFGNPISNPDLSNPARSRDERPLDTIRTFEYSTTGDEQIKESMETQKLGFLPRQDFNSMPRFESNPYSNNVISFGDPNAPPESTDTIQENEYFLKQEVGKKKKKRGLFGKKKNDD</sequence>
<feature type="compositionally biased region" description="Polar residues" evidence="1">
    <location>
        <begin position="64"/>
        <end position="74"/>
    </location>
</feature>
<proteinExistence type="predicted"/>
<accession>A0AAV5REH2</accession>
<evidence type="ECO:0000313" key="3">
    <source>
        <dbReference type="Proteomes" id="UP001362899"/>
    </source>
</evidence>
<dbReference type="AlphaFoldDB" id="A0AAV5REH2"/>
<dbReference type="EMBL" id="BTGC01000003">
    <property type="protein sequence ID" value="GMM49904.1"/>
    <property type="molecule type" value="Genomic_DNA"/>
</dbReference>
<dbReference type="InterPro" id="IPR018809">
    <property type="entry name" value="DUF2406"/>
</dbReference>
<feature type="region of interest" description="Disordered" evidence="1">
    <location>
        <begin position="36"/>
        <end position="82"/>
    </location>
</feature>
<keyword evidence="3" id="KW-1185">Reference proteome</keyword>
<name>A0AAV5REH2_STABA</name>
<reference evidence="2 3" key="1">
    <citation type="journal article" date="2023" name="Elife">
        <title>Identification of key yeast species and microbe-microbe interactions impacting larval growth of Drosophila in the wild.</title>
        <authorList>
            <person name="Mure A."/>
            <person name="Sugiura Y."/>
            <person name="Maeda R."/>
            <person name="Honda K."/>
            <person name="Sakurai N."/>
            <person name="Takahashi Y."/>
            <person name="Watada M."/>
            <person name="Katoh T."/>
            <person name="Gotoh A."/>
            <person name="Gotoh Y."/>
            <person name="Taniguchi I."/>
            <person name="Nakamura K."/>
            <person name="Hayashi T."/>
            <person name="Katayama T."/>
            <person name="Uemura T."/>
            <person name="Hattori Y."/>
        </authorList>
    </citation>
    <scope>NUCLEOTIDE SEQUENCE [LARGE SCALE GENOMIC DNA]</scope>
    <source>
        <strain evidence="2 3">SB-73</strain>
    </source>
</reference>
<evidence type="ECO:0000313" key="2">
    <source>
        <dbReference type="EMBL" id="GMM49904.1"/>
    </source>
</evidence>
<dbReference type="PANTHER" id="PTHR28186">
    <property type="entry name" value="MEIOTICALLY UP-REGULATED GENE 9 PROTEIN"/>
    <property type="match status" value="1"/>
</dbReference>
<dbReference type="Proteomes" id="UP001362899">
    <property type="component" value="Unassembled WGS sequence"/>
</dbReference>
<protein>
    <submittedName>
        <fullName evidence="2">Uncharacterized protein</fullName>
    </submittedName>
</protein>
<dbReference type="PANTHER" id="PTHR28186:SF1">
    <property type="entry name" value="MEIOTICALLY UP-REGULATED GENE 9 PROTEIN"/>
    <property type="match status" value="1"/>
</dbReference>
<evidence type="ECO:0000256" key="1">
    <source>
        <dbReference type="SAM" id="MobiDB-lite"/>
    </source>
</evidence>
<dbReference type="Pfam" id="PF10295">
    <property type="entry name" value="DUF2406"/>
    <property type="match status" value="1"/>
</dbReference>
<gene>
    <name evidence="2" type="ORF">DASB73_008620</name>
</gene>
<comment type="caution">
    <text evidence="2">The sequence shown here is derived from an EMBL/GenBank/DDBJ whole genome shotgun (WGS) entry which is preliminary data.</text>
</comment>
<organism evidence="2 3">
    <name type="scientific">Starmerella bacillaris</name>
    <name type="common">Yeast</name>
    <name type="synonym">Candida zemplinina</name>
    <dbReference type="NCBI Taxonomy" id="1247836"/>
    <lineage>
        <taxon>Eukaryota</taxon>
        <taxon>Fungi</taxon>
        <taxon>Dikarya</taxon>
        <taxon>Ascomycota</taxon>
        <taxon>Saccharomycotina</taxon>
        <taxon>Dipodascomycetes</taxon>
        <taxon>Dipodascales</taxon>
        <taxon>Trichomonascaceae</taxon>
        <taxon>Starmerella</taxon>
    </lineage>
</organism>